<dbReference type="AlphaFoldDB" id="K1X0I3"/>
<feature type="compositionally biased region" description="Basic and acidic residues" evidence="1">
    <location>
        <begin position="85"/>
        <end position="95"/>
    </location>
</feature>
<dbReference type="KEGG" id="mbe:MBM_03490"/>
<proteinExistence type="predicted"/>
<dbReference type="Proteomes" id="UP000006753">
    <property type="component" value="Unassembled WGS sequence"/>
</dbReference>
<dbReference type="EMBL" id="JH921433">
    <property type="protein sequence ID" value="EKD18497.1"/>
    <property type="molecule type" value="Genomic_DNA"/>
</dbReference>
<evidence type="ECO:0000313" key="2">
    <source>
        <dbReference type="EMBL" id="EKD18497.1"/>
    </source>
</evidence>
<protein>
    <submittedName>
        <fullName evidence="2">Uncharacterized protein</fullName>
    </submittedName>
</protein>
<gene>
    <name evidence="2" type="ORF">MBM_03490</name>
</gene>
<sequence length="95" mass="10114">MSSADKQKPTDTFTNDTNSQSGSGAVQRGGAGTEKTPADSDAPQDPSKKMVRTTQIDTFFSCHCDGRWYFATKKPGGGSGILGGIRDEVHPVQTY</sequence>
<feature type="region of interest" description="Disordered" evidence="1">
    <location>
        <begin position="1"/>
        <end position="52"/>
    </location>
</feature>
<dbReference type="OrthoDB" id="3542153at2759"/>
<evidence type="ECO:0000313" key="3">
    <source>
        <dbReference type="Proteomes" id="UP000006753"/>
    </source>
</evidence>
<dbReference type="HOGENOM" id="CLU_2373215_0_0_1"/>
<reference evidence="2 3" key="1">
    <citation type="journal article" date="2012" name="BMC Genomics">
        <title>Sequencing the genome of Marssonina brunnea reveals fungus-poplar co-evolution.</title>
        <authorList>
            <person name="Zhu S."/>
            <person name="Cao Y.-Z."/>
            <person name="Jiang C."/>
            <person name="Tan B.-Y."/>
            <person name="Wang Z."/>
            <person name="Feng S."/>
            <person name="Zhang L."/>
            <person name="Su X.-H."/>
            <person name="Brejova B."/>
            <person name="Vinar T."/>
            <person name="Xu M."/>
            <person name="Wang M.-X."/>
            <person name="Zhang S.-G."/>
            <person name="Huang M.-R."/>
            <person name="Wu R."/>
            <person name="Zhou Y."/>
        </authorList>
    </citation>
    <scope>NUCLEOTIDE SEQUENCE [LARGE SCALE GENOMIC DNA]</scope>
    <source>
        <strain evidence="2 3">MB_m1</strain>
    </source>
</reference>
<evidence type="ECO:0000256" key="1">
    <source>
        <dbReference type="SAM" id="MobiDB-lite"/>
    </source>
</evidence>
<keyword evidence="3" id="KW-1185">Reference proteome</keyword>
<accession>K1X0I3</accession>
<organism evidence="2 3">
    <name type="scientific">Marssonina brunnea f. sp. multigermtubi (strain MB_m1)</name>
    <name type="common">Marssonina leaf spot fungus</name>
    <dbReference type="NCBI Taxonomy" id="1072389"/>
    <lineage>
        <taxon>Eukaryota</taxon>
        <taxon>Fungi</taxon>
        <taxon>Dikarya</taxon>
        <taxon>Ascomycota</taxon>
        <taxon>Pezizomycotina</taxon>
        <taxon>Leotiomycetes</taxon>
        <taxon>Helotiales</taxon>
        <taxon>Drepanopezizaceae</taxon>
        <taxon>Drepanopeziza</taxon>
    </lineage>
</organism>
<dbReference type="InParanoid" id="K1X0I3"/>
<name>K1X0I3_MARBU</name>
<feature type="region of interest" description="Disordered" evidence="1">
    <location>
        <begin position="75"/>
        <end position="95"/>
    </location>
</feature>
<feature type="compositionally biased region" description="Polar residues" evidence="1">
    <location>
        <begin position="10"/>
        <end position="24"/>
    </location>
</feature>